<evidence type="ECO:0000313" key="1">
    <source>
        <dbReference type="EMBL" id="TDW93153.1"/>
    </source>
</evidence>
<comment type="caution">
    <text evidence="1">The sequence shown here is derived from an EMBL/GenBank/DDBJ whole genome shotgun (WGS) entry which is preliminary data.</text>
</comment>
<protein>
    <submittedName>
        <fullName evidence="1">Uncharacterized protein</fullName>
    </submittedName>
</protein>
<gene>
    <name evidence="1" type="ORF">EV137_0425</name>
</gene>
<name>A0ABY2FJ64_9ACTN</name>
<sequence>MCHVPEEYRAALFGVRRQPEEAAGVEEIPVCADEQLGHDLVHGRPDPARAVRR</sequence>
<dbReference type="Proteomes" id="UP000295060">
    <property type="component" value="Unassembled WGS sequence"/>
</dbReference>
<evidence type="ECO:0000313" key="2">
    <source>
        <dbReference type="Proteomes" id="UP000295060"/>
    </source>
</evidence>
<accession>A0ABY2FJ64</accession>
<dbReference type="EMBL" id="SODU01000001">
    <property type="protein sequence ID" value="TDW93153.1"/>
    <property type="molecule type" value="Genomic_DNA"/>
</dbReference>
<organism evidence="1 2">
    <name type="scientific">Kribbella pratensis</name>
    <dbReference type="NCBI Taxonomy" id="2512112"/>
    <lineage>
        <taxon>Bacteria</taxon>
        <taxon>Bacillati</taxon>
        <taxon>Actinomycetota</taxon>
        <taxon>Actinomycetes</taxon>
        <taxon>Propionibacteriales</taxon>
        <taxon>Kribbellaceae</taxon>
        <taxon>Kribbella</taxon>
    </lineage>
</organism>
<reference evidence="1 2" key="1">
    <citation type="submission" date="2019-03" db="EMBL/GenBank/DDBJ databases">
        <title>Genomic Encyclopedia of Type Strains, Phase III (KMG-III): the genomes of soil and plant-associated and newly described type strains.</title>
        <authorList>
            <person name="Whitman W."/>
        </authorList>
    </citation>
    <scope>NUCLEOTIDE SEQUENCE [LARGE SCALE GENOMIC DNA]</scope>
    <source>
        <strain evidence="1 2">VKMAc-2574</strain>
    </source>
</reference>
<proteinExistence type="predicted"/>
<keyword evidence="2" id="KW-1185">Reference proteome</keyword>